<feature type="compositionally biased region" description="Low complexity" evidence="1">
    <location>
        <begin position="61"/>
        <end position="88"/>
    </location>
</feature>
<accession>A0ABP0NDJ9</accession>
<evidence type="ECO:0000313" key="3">
    <source>
        <dbReference type="Proteomes" id="UP001642484"/>
    </source>
</evidence>
<organism evidence="2 3">
    <name type="scientific">Durusdinium trenchii</name>
    <dbReference type="NCBI Taxonomy" id="1381693"/>
    <lineage>
        <taxon>Eukaryota</taxon>
        <taxon>Sar</taxon>
        <taxon>Alveolata</taxon>
        <taxon>Dinophyceae</taxon>
        <taxon>Suessiales</taxon>
        <taxon>Symbiodiniaceae</taxon>
        <taxon>Durusdinium</taxon>
    </lineage>
</organism>
<keyword evidence="3" id="KW-1185">Reference proteome</keyword>
<dbReference type="Proteomes" id="UP001642484">
    <property type="component" value="Unassembled WGS sequence"/>
</dbReference>
<feature type="region of interest" description="Disordered" evidence="1">
    <location>
        <begin position="61"/>
        <end position="93"/>
    </location>
</feature>
<comment type="caution">
    <text evidence="2">The sequence shown here is derived from an EMBL/GenBank/DDBJ whole genome shotgun (WGS) entry which is preliminary data.</text>
</comment>
<gene>
    <name evidence="2" type="ORF">CCMP2556_LOCUS29751</name>
</gene>
<evidence type="ECO:0008006" key="4">
    <source>
        <dbReference type="Google" id="ProtNLM"/>
    </source>
</evidence>
<feature type="non-terminal residue" evidence="2">
    <location>
        <position position="285"/>
    </location>
</feature>
<proteinExistence type="predicted"/>
<name>A0ABP0NDJ9_9DINO</name>
<protein>
    <recommendedName>
        <fullName evidence="4">PSI domain-containing protein</fullName>
    </recommendedName>
</protein>
<sequence length="285" mass="30196">PATCNQLAHAAHLRAMLVLVLIQLAAAQGFLGAAQEAPPERRLAIHGAGIVEIAVVSTTDSTSSYSSPQTTTSTTTTTTTTMTTSTTTLPPPPMVIADLPSAKEPLTTTTTSTATVETAIEQKKLTTMDPEQNILDPDYWYGEHHWDGDLSGQTTPTTTPLTTAAEELLTSAEYRGPPTLPGAAWTTISPLITFQPEAGLHCPDECKNGCPACSSECIGCNFCNPKAFGPFGQAAEFCPVDMQASAASQMLHWTEPPSRGAEQVGTMKMEVSCRAPCFEVWFSTA</sequence>
<feature type="non-terminal residue" evidence="2">
    <location>
        <position position="1"/>
    </location>
</feature>
<evidence type="ECO:0000256" key="1">
    <source>
        <dbReference type="SAM" id="MobiDB-lite"/>
    </source>
</evidence>
<reference evidence="2 3" key="1">
    <citation type="submission" date="2024-02" db="EMBL/GenBank/DDBJ databases">
        <authorList>
            <person name="Chen Y."/>
            <person name="Shah S."/>
            <person name="Dougan E. K."/>
            <person name="Thang M."/>
            <person name="Chan C."/>
        </authorList>
    </citation>
    <scope>NUCLEOTIDE SEQUENCE [LARGE SCALE GENOMIC DNA]</scope>
</reference>
<evidence type="ECO:0000313" key="2">
    <source>
        <dbReference type="EMBL" id="CAK9060474.1"/>
    </source>
</evidence>
<dbReference type="EMBL" id="CAXAMN010021524">
    <property type="protein sequence ID" value="CAK9060474.1"/>
    <property type="molecule type" value="Genomic_DNA"/>
</dbReference>